<dbReference type="InterPro" id="IPR038323">
    <property type="entry name" value="ArAE_1_C_sf"/>
</dbReference>
<sequence length="323" mass="37607">MKYKIGFRTIKTAAAVSIAITIGQYFDLQFYVFSAIITILCVQTSKKKSLESASARFMACMLAIPFTYVFFEGISFSPPVIGLLLLFFIPTTVFLKINEGVVTSTVIILHIYLTGHVSWSIVLNEIALVLIGVGSALLVNLYMPNLERQLQKKQEEVETNIQHIISEIAEYLRTNQKLWTEQEITDCVKGIREAKSLAYRNLENQLSKKDDYYYRYFTIREKQMEIIERLILNMEHIHPMVEQRYLIADFIEFVSSYFHSDTDKTICLKKLKRVEEDFKKVPLPETWETFEARAHLLLIVRELEYYLSITTKMNASRKKLAYN</sequence>
<evidence type="ECO:0000256" key="6">
    <source>
        <dbReference type="SAM" id="Phobius"/>
    </source>
</evidence>
<evidence type="ECO:0000256" key="4">
    <source>
        <dbReference type="ARBA" id="ARBA00022989"/>
    </source>
</evidence>
<dbReference type="PANTHER" id="PTHR40064">
    <property type="entry name" value="MEMBRANE PROTEIN-RELATED"/>
    <property type="match status" value="1"/>
</dbReference>
<dbReference type="OrthoDB" id="357521at2"/>
<keyword evidence="9" id="KW-1185">Reference proteome</keyword>
<accession>A0A1S2M3K9</accession>
<dbReference type="Proteomes" id="UP000180057">
    <property type="component" value="Unassembled WGS sequence"/>
</dbReference>
<dbReference type="STRING" id="472963.BKP45_14075"/>
<feature type="domain" description="Putative aromatic acid exporter C-terminal" evidence="7">
    <location>
        <begin position="147"/>
        <end position="309"/>
    </location>
</feature>
<dbReference type="Pfam" id="PF11728">
    <property type="entry name" value="ArAE_1_C"/>
    <property type="match status" value="1"/>
</dbReference>
<feature type="transmembrane region" description="Helical" evidence="6">
    <location>
        <begin position="12"/>
        <end position="33"/>
    </location>
</feature>
<dbReference type="AlphaFoldDB" id="A0A1S2M3K9"/>
<dbReference type="Pfam" id="PF06081">
    <property type="entry name" value="ArAE_1"/>
    <property type="match status" value="1"/>
</dbReference>
<evidence type="ECO:0000313" key="9">
    <source>
        <dbReference type="Proteomes" id="UP000180057"/>
    </source>
</evidence>
<feature type="transmembrane region" description="Helical" evidence="6">
    <location>
        <begin position="83"/>
        <end position="113"/>
    </location>
</feature>
<dbReference type="RefSeq" id="WP_071390324.1">
    <property type="nucleotide sequence ID" value="NZ_MLQS01000019.1"/>
</dbReference>
<evidence type="ECO:0000313" key="8">
    <source>
        <dbReference type="EMBL" id="OIJ19278.1"/>
    </source>
</evidence>
<evidence type="ECO:0000256" key="3">
    <source>
        <dbReference type="ARBA" id="ARBA00022692"/>
    </source>
</evidence>
<keyword evidence="3 6" id="KW-0812">Transmembrane</keyword>
<gene>
    <name evidence="8" type="ORF">BKP45_14075</name>
</gene>
<comment type="subcellular location">
    <subcellularLocation>
        <location evidence="1">Cell membrane</location>
        <topology evidence="1">Multi-pass membrane protein</topology>
    </subcellularLocation>
</comment>
<dbReference type="Gene3D" id="1.20.120.940">
    <property type="entry name" value="Putative aromatic acid exporter, C-terminal domain"/>
    <property type="match status" value="1"/>
</dbReference>
<organism evidence="8 9">
    <name type="scientific">Anaerobacillus alkalidiazotrophicus</name>
    <dbReference type="NCBI Taxonomy" id="472963"/>
    <lineage>
        <taxon>Bacteria</taxon>
        <taxon>Bacillati</taxon>
        <taxon>Bacillota</taxon>
        <taxon>Bacilli</taxon>
        <taxon>Bacillales</taxon>
        <taxon>Bacillaceae</taxon>
        <taxon>Anaerobacillus</taxon>
    </lineage>
</organism>
<dbReference type="PANTHER" id="PTHR40064:SF1">
    <property type="entry name" value="MEMBRANE PROTEIN"/>
    <property type="match status" value="1"/>
</dbReference>
<evidence type="ECO:0000256" key="1">
    <source>
        <dbReference type="ARBA" id="ARBA00004651"/>
    </source>
</evidence>
<keyword evidence="4 6" id="KW-1133">Transmembrane helix</keyword>
<dbReference type="InterPro" id="IPR010343">
    <property type="entry name" value="ArAE_1"/>
</dbReference>
<dbReference type="InterPro" id="IPR021062">
    <property type="entry name" value="ArAE_1_C"/>
</dbReference>
<keyword evidence="5 6" id="KW-0472">Membrane</keyword>
<evidence type="ECO:0000259" key="7">
    <source>
        <dbReference type="Pfam" id="PF11728"/>
    </source>
</evidence>
<evidence type="ECO:0000256" key="5">
    <source>
        <dbReference type="ARBA" id="ARBA00023136"/>
    </source>
</evidence>
<reference evidence="8 9" key="1">
    <citation type="submission" date="2016-10" db="EMBL/GenBank/DDBJ databases">
        <title>Draft genome sequences of four alkaliphilic bacteria belonging to the Anaerobacillus genus.</title>
        <authorList>
            <person name="Bassil N.M."/>
            <person name="Lloyd J.R."/>
        </authorList>
    </citation>
    <scope>NUCLEOTIDE SEQUENCE [LARGE SCALE GENOMIC DNA]</scope>
    <source>
        <strain evidence="8 9">DSM 22531</strain>
    </source>
</reference>
<proteinExistence type="predicted"/>
<comment type="caution">
    <text evidence="8">The sequence shown here is derived from an EMBL/GenBank/DDBJ whole genome shotgun (WGS) entry which is preliminary data.</text>
</comment>
<name>A0A1S2M3K9_9BACI</name>
<dbReference type="GO" id="GO:0005886">
    <property type="term" value="C:plasma membrane"/>
    <property type="evidence" value="ECO:0007669"/>
    <property type="project" value="UniProtKB-SubCell"/>
</dbReference>
<protein>
    <recommendedName>
        <fullName evidence="7">Putative aromatic acid exporter C-terminal domain-containing protein</fullName>
    </recommendedName>
</protein>
<feature type="transmembrane region" description="Helical" evidence="6">
    <location>
        <begin position="119"/>
        <end position="143"/>
    </location>
</feature>
<dbReference type="EMBL" id="MLQS01000019">
    <property type="protein sequence ID" value="OIJ19278.1"/>
    <property type="molecule type" value="Genomic_DNA"/>
</dbReference>
<dbReference type="InterPro" id="IPR052984">
    <property type="entry name" value="UPF0421"/>
</dbReference>
<keyword evidence="2" id="KW-1003">Cell membrane</keyword>
<evidence type="ECO:0000256" key="2">
    <source>
        <dbReference type="ARBA" id="ARBA00022475"/>
    </source>
</evidence>